<dbReference type="PANTHER" id="PTHR37822">
    <property type="entry name" value="SPORE PHOTOPRODUCT LYASE-RELATED"/>
    <property type="match status" value="1"/>
</dbReference>
<dbReference type="GO" id="GO:1904047">
    <property type="term" value="F:S-adenosyl-L-methionine binding"/>
    <property type="evidence" value="ECO:0007669"/>
    <property type="project" value="TreeGrafter"/>
</dbReference>
<sequence>MHRLIYIEEEVADHPRTKEICERFPKATKVYCKYYGEVFNRKGQNFRLQKQQPALILARKHKKHVLNAPDGYGIGGRHNYYFSHMLNCVYDCRYCFLQGMYRSANYVIFVNYEEFQQSIIETAAQHPDEESWFFSGYDCDSLAYEPVTDFTNHFLPIFSQLPNAHLELRTKSLQIRSLLKSEPIKNCVVAYSFTPEVISKALEHGVPSVEKRIEAMIKLQQHGWRLGLRFDPMIYQEGFEEIYKSLFEQIFSRLPADSIHSVSLGTLRTPKVFHQNMVKLYPEEKLFAGRFDENRGMITYQKELEEQMTRFCYDQLMQHIPQSLFFACTPPE</sequence>
<dbReference type="EC" id="4.1.99.14" evidence="1"/>
<name>A0A3B0ZAD3_9ZZZZ</name>
<dbReference type="Pfam" id="PF20903">
    <property type="entry name" value="SPL"/>
    <property type="match status" value="1"/>
</dbReference>
<dbReference type="AlphaFoldDB" id="A0A3B0ZAD3"/>
<accession>A0A3B0ZAD3</accession>
<evidence type="ECO:0000313" key="1">
    <source>
        <dbReference type="EMBL" id="VAW84437.1"/>
    </source>
</evidence>
<dbReference type="GO" id="GO:0051539">
    <property type="term" value="F:4 iron, 4 sulfur cluster binding"/>
    <property type="evidence" value="ECO:0007669"/>
    <property type="project" value="TreeGrafter"/>
</dbReference>
<dbReference type="GO" id="GO:0042601">
    <property type="term" value="C:endospore-forming forespore"/>
    <property type="evidence" value="ECO:0007669"/>
    <property type="project" value="TreeGrafter"/>
</dbReference>
<protein>
    <submittedName>
        <fullName evidence="1">Spore photoproduct lyase</fullName>
        <ecNumber evidence="1">4.1.99.14</ecNumber>
    </submittedName>
</protein>
<keyword evidence="1" id="KW-0456">Lyase</keyword>
<dbReference type="PANTHER" id="PTHR37822:SF2">
    <property type="entry name" value="SPORE PHOTOPRODUCT LYASE"/>
    <property type="match status" value="1"/>
</dbReference>
<dbReference type="Gene3D" id="3.40.50.12110">
    <property type="match status" value="1"/>
</dbReference>
<organism evidence="1">
    <name type="scientific">hydrothermal vent metagenome</name>
    <dbReference type="NCBI Taxonomy" id="652676"/>
    <lineage>
        <taxon>unclassified sequences</taxon>
        <taxon>metagenomes</taxon>
        <taxon>ecological metagenomes</taxon>
    </lineage>
</organism>
<reference evidence="1" key="1">
    <citation type="submission" date="2018-06" db="EMBL/GenBank/DDBJ databases">
        <authorList>
            <person name="Zhirakovskaya E."/>
        </authorList>
    </citation>
    <scope>NUCLEOTIDE SEQUENCE</scope>
</reference>
<dbReference type="GO" id="GO:0003913">
    <property type="term" value="F:DNA photolyase activity"/>
    <property type="evidence" value="ECO:0007669"/>
    <property type="project" value="TreeGrafter"/>
</dbReference>
<dbReference type="Gene3D" id="3.80.30.30">
    <property type="match status" value="1"/>
</dbReference>
<gene>
    <name evidence="1" type="ORF">MNBD_GAMMA17-159</name>
</gene>
<dbReference type="EMBL" id="UOFQ01000002">
    <property type="protein sequence ID" value="VAW84437.1"/>
    <property type="molecule type" value="Genomic_DNA"/>
</dbReference>
<dbReference type="InterPro" id="IPR049539">
    <property type="entry name" value="SPL"/>
</dbReference>
<proteinExistence type="predicted"/>